<evidence type="ECO:0000313" key="4">
    <source>
        <dbReference type="Proteomes" id="UP000283509"/>
    </source>
</evidence>
<evidence type="ECO:0000256" key="2">
    <source>
        <dbReference type="SAM" id="Phobius"/>
    </source>
</evidence>
<organism evidence="3 4">
    <name type="scientific">Penaeus vannamei</name>
    <name type="common">Whiteleg shrimp</name>
    <name type="synonym">Litopenaeus vannamei</name>
    <dbReference type="NCBI Taxonomy" id="6689"/>
    <lineage>
        <taxon>Eukaryota</taxon>
        <taxon>Metazoa</taxon>
        <taxon>Ecdysozoa</taxon>
        <taxon>Arthropoda</taxon>
        <taxon>Crustacea</taxon>
        <taxon>Multicrustacea</taxon>
        <taxon>Malacostraca</taxon>
        <taxon>Eumalacostraca</taxon>
        <taxon>Eucarida</taxon>
        <taxon>Decapoda</taxon>
        <taxon>Dendrobranchiata</taxon>
        <taxon>Penaeoidea</taxon>
        <taxon>Penaeidae</taxon>
        <taxon>Penaeus</taxon>
    </lineage>
</organism>
<sequence>MKKIFSKVVTHSTDDTVSSSSAVCPDTPEGHFRDSSASWSLWEVKAWKKGGCECPEVCALQGREVGSEKRLGSASSFRAFPSRCRDPAQTTPRKSGSSATQITWIISCLDKPFLPPFFLFSLFYHLILISHLHTLLSSFLFPLSFLSPLSPFAVHPLPLFLFPLPRARETPHPLISNLAMRRWRRRNPVGGSFLERRLVGVAGFFPFRSSRRGFPPAEGSPAPKDAVGGSAGRPSGEGAAPPPWGSPLSHRSRGTRAASLGAFVPLWRSKKSAEAIKRNVFVPKPNYIDRRHAESHGAAFLQQATFCPIPGPLVIELTEGPIIISMIHLAKHLNYAGAGSHGGMFTLPPPFLPSPSALTISPPLPMVAPPLSLTLVSLLPLPPPLLPLPLAGSLRYVRRS</sequence>
<protein>
    <submittedName>
        <fullName evidence="3">Uncharacterized protein</fullName>
    </submittedName>
</protein>
<keyword evidence="2" id="KW-0472">Membrane</keyword>
<reference evidence="3 4" key="2">
    <citation type="submission" date="2019-01" db="EMBL/GenBank/DDBJ databases">
        <title>The decoding of complex shrimp genome reveals the adaptation for benthos swimmer, frequently molting mechanism and breeding impact on genome.</title>
        <authorList>
            <person name="Sun Y."/>
            <person name="Gao Y."/>
            <person name="Yu Y."/>
        </authorList>
    </citation>
    <scope>NUCLEOTIDE SEQUENCE [LARGE SCALE GENOMIC DNA]</scope>
    <source>
        <tissue evidence="3">Muscle</tissue>
    </source>
</reference>
<keyword evidence="2" id="KW-1133">Transmembrane helix</keyword>
<name>A0A423SFV9_PENVA</name>
<proteinExistence type="predicted"/>
<keyword evidence="4" id="KW-1185">Reference proteome</keyword>
<reference evidence="3 4" key="1">
    <citation type="submission" date="2018-04" db="EMBL/GenBank/DDBJ databases">
        <authorList>
            <person name="Zhang X."/>
            <person name="Yuan J."/>
            <person name="Li F."/>
            <person name="Xiang J."/>
        </authorList>
    </citation>
    <scope>NUCLEOTIDE SEQUENCE [LARGE SCALE GENOMIC DNA]</scope>
    <source>
        <tissue evidence="3">Muscle</tissue>
    </source>
</reference>
<evidence type="ECO:0000313" key="3">
    <source>
        <dbReference type="EMBL" id="ROT63107.1"/>
    </source>
</evidence>
<feature type="transmembrane region" description="Helical" evidence="2">
    <location>
        <begin position="113"/>
        <end position="133"/>
    </location>
</feature>
<accession>A0A423SFV9</accession>
<evidence type="ECO:0000256" key="1">
    <source>
        <dbReference type="SAM" id="MobiDB-lite"/>
    </source>
</evidence>
<feature type="region of interest" description="Disordered" evidence="1">
    <location>
        <begin position="214"/>
        <end position="252"/>
    </location>
</feature>
<dbReference type="EMBL" id="QCYY01003490">
    <property type="protein sequence ID" value="ROT63107.1"/>
    <property type="molecule type" value="Genomic_DNA"/>
</dbReference>
<dbReference type="AlphaFoldDB" id="A0A423SFV9"/>
<gene>
    <name evidence="3" type="ORF">C7M84_019018</name>
</gene>
<dbReference type="Proteomes" id="UP000283509">
    <property type="component" value="Unassembled WGS sequence"/>
</dbReference>
<keyword evidence="2" id="KW-0812">Transmembrane</keyword>
<comment type="caution">
    <text evidence="3">The sequence shown here is derived from an EMBL/GenBank/DDBJ whole genome shotgun (WGS) entry which is preliminary data.</text>
</comment>